<gene>
    <name evidence="2" type="ORF">D1B32_05795</name>
</gene>
<evidence type="ECO:0000313" key="3">
    <source>
        <dbReference type="Proteomes" id="UP000285456"/>
    </source>
</evidence>
<feature type="domain" description="HTH cro/C1-type" evidence="1">
    <location>
        <begin position="6"/>
        <end position="60"/>
    </location>
</feature>
<dbReference type="SUPFAM" id="SSF47413">
    <property type="entry name" value="lambda repressor-like DNA-binding domains"/>
    <property type="match status" value="1"/>
</dbReference>
<dbReference type="Gene3D" id="1.10.260.40">
    <property type="entry name" value="lambda repressor-like DNA-binding domains"/>
    <property type="match status" value="1"/>
</dbReference>
<comment type="caution">
    <text evidence="2">The sequence shown here is derived from an EMBL/GenBank/DDBJ whole genome shotgun (WGS) entry which is preliminary data.</text>
</comment>
<dbReference type="OrthoDB" id="34624at2"/>
<dbReference type="AlphaFoldDB" id="A0A417YK68"/>
<dbReference type="PROSITE" id="PS50943">
    <property type="entry name" value="HTH_CROC1"/>
    <property type="match status" value="1"/>
</dbReference>
<dbReference type="GO" id="GO:0003677">
    <property type="term" value="F:DNA binding"/>
    <property type="evidence" value="ECO:0007669"/>
    <property type="project" value="InterPro"/>
</dbReference>
<evidence type="ECO:0000313" key="2">
    <source>
        <dbReference type="EMBL" id="RHW33553.1"/>
    </source>
</evidence>
<protein>
    <submittedName>
        <fullName evidence="2">XRE family transcriptional regulator</fullName>
    </submittedName>
</protein>
<reference evidence="2 3" key="1">
    <citation type="journal article" date="2007" name="Int. J. Syst. Evol. Microbiol.">
        <title>Oceanobacillus profundus sp. nov., isolated from a deep-sea sediment core.</title>
        <authorList>
            <person name="Kim Y.G."/>
            <person name="Choi D.H."/>
            <person name="Hyun S."/>
            <person name="Cho B.C."/>
        </authorList>
    </citation>
    <scope>NUCLEOTIDE SEQUENCE [LARGE SCALE GENOMIC DNA]</scope>
    <source>
        <strain evidence="2 3">DSM 18246</strain>
    </source>
</reference>
<dbReference type="Pfam" id="PF01381">
    <property type="entry name" value="HTH_3"/>
    <property type="match status" value="1"/>
</dbReference>
<evidence type="ECO:0000259" key="1">
    <source>
        <dbReference type="PROSITE" id="PS50943"/>
    </source>
</evidence>
<dbReference type="CDD" id="cd00093">
    <property type="entry name" value="HTH_XRE"/>
    <property type="match status" value="1"/>
</dbReference>
<name>A0A417YK68_9BACI</name>
<dbReference type="Proteomes" id="UP000285456">
    <property type="component" value="Unassembled WGS sequence"/>
</dbReference>
<accession>A0A417YK68</accession>
<sequence>MIHENVEKIRMSKGVTKTHLANKLNLSLQGYIHITSGKTRLDVERLKVIAKTLNVNPAVFFDNKLTESVIKSLETNNKSAI</sequence>
<organism evidence="2 3">
    <name type="scientific">Oceanobacillus profundus</name>
    <dbReference type="NCBI Taxonomy" id="372463"/>
    <lineage>
        <taxon>Bacteria</taxon>
        <taxon>Bacillati</taxon>
        <taxon>Bacillota</taxon>
        <taxon>Bacilli</taxon>
        <taxon>Bacillales</taxon>
        <taxon>Bacillaceae</taxon>
        <taxon>Oceanobacillus</taxon>
    </lineage>
</organism>
<dbReference type="SMART" id="SM00530">
    <property type="entry name" value="HTH_XRE"/>
    <property type="match status" value="1"/>
</dbReference>
<proteinExistence type="predicted"/>
<dbReference type="RefSeq" id="WP_118888891.1">
    <property type="nucleotide sequence ID" value="NZ_PHUT01000003.1"/>
</dbReference>
<keyword evidence="3" id="KW-1185">Reference proteome</keyword>
<dbReference type="InterPro" id="IPR010982">
    <property type="entry name" value="Lambda_DNA-bd_dom_sf"/>
</dbReference>
<dbReference type="InterPro" id="IPR001387">
    <property type="entry name" value="Cro/C1-type_HTH"/>
</dbReference>
<dbReference type="EMBL" id="QWEH01000003">
    <property type="protein sequence ID" value="RHW33553.1"/>
    <property type="molecule type" value="Genomic_DNA"/>
</dbReference>